<dbReference type="EMBL" id="VXIV02000212">
    <property type="protein sequence ID" value="KAF6039758.1"/>
    <property type="molecule type" value="Genomic_DNA"/>
</dbReference>
<dbReference type="Pfam" id="PF08074">
    <property type="entry name" value="CHDCT2"/>
    <property type="match status" value="1"/>
</dbReference>
<feature type="compositionally biased region" description="Polar residues" evidence="2">
    <location>
        <begin position="528"/>
        <end position="537"/>
    </location>
</feature>
<dbReference type="AlphaFoldDB" id="A0A7J7KNN8"/>
<reference evidence="4" key="1">
    <citation type="submission" date="2020-06" db="EMBL/GenBank/DDBJ databases">
        <title>Draft genome of Bugula neritina, a colonial animal packing powerful symbionts and potential medicines.</title>
        <authorList>
            <person name="Rayko M."/>
        </authorList>
    </citation>
    <scope>NUCLEOTIDE SEQUENCE [LARGE SCALE GENOMIC DNA]</scope>
    <source>
        <strain evidence="4">Kwan_BN1</strain>
    </source>
</reference>
<keyword evidence="1" id="KW-0539">Nucleus</keyword>
<feature type="compositionally biased region" description="Low complexity" evidence="2">
    <location>
        <begin position="107"/>
        <end position="127"/>
    </location>
</feature>
<dbReference type="Proteomes" id="UP000593567">
    <property type="component" value="Unassembled WGS sequence"/>
</dbReference>
<feature type="domain" description="CHD subfamily II SANT-like" evidence="3">
    <location>
        <begin position="1"/>
        <end position="95"/>
    </location>
</feature>
<dbReference type="GO" id="GO:0016887">
    <property type="term" value="F:ATP hydrolysis activity"/>
    <property type="evidence" value="ECO:0007669"/>
    <property type="project" value="TreeGrafter"/>
</dbReference>
<dbReference type="GO" id="GO:0016581">
    <property type="term" value="C:NuRD complex"/>
    <property type="evidence" value="ECO:0007669"/>
    <property type="project" value="TreeGrafter"/>
</dbReference>
<feature type="region of interest" description="Disordered" evidence="2">
    <location>
        <begin position="101"/>
        <end position="318"/>
    </location>
</feature>
<dbReference type="OrthoDB" id="6280310at2759"/>
<dbReference type="GO" id="GO:0042393">
    <property type="term" value="F:histone binding"/>
    <property type="evidence" value="ECO:0007669"/>
    <property type="project" value="TreeGrafter"/>
</dbReference>
<accession>A0A7J7KNN8</accession>
<dbReference type="Pfam" id="PF06461">
    <property type="entry name" value="CHDII_SANT-like"/>
    <property type="match status" value="1"/>
</dbReference>
<organism evidence="4 5">
    <name type="scientific">Bugula neritina</name>
    <name type="common">Brown bryozoan</name>
    <name type="synonym">Sertularia neritina</name>
    <dbReference type="NCBI Taxonomy" id="10212"/>
    <lineage>
        <taxon>Eukaryota</taxon>
        <taxon>Metazoa</taxon>
        <taxon>Spiralia</taxon>
        <taxon>Lophotrochozoa</taxon>
        <taxon>Bryozoa</taxon>
        <taxon>Gymnolaemata</taxon>
        <taxon>Cheilostomatida</taxon>
        <taxon>Flustrina</taxon>
        <taxon>Buguloidea</taxon>
        <taxon>Bugulidae</taxon>
        <taxon>Bugula</taxon>
    </lineage>
</organism>
<evidence type="ECO:0000259" key="3">
    <source>
        <dbReference type="SMART" id="SM01146"/>
    </source>
</evidence>
<evidence type="ECO:0000256" key="2">
    <source>
        <dbReference type="SAM" id="MobiDB-lite"/>
    </source>
</evidence>
<dbReference type="InterPro" id="IPR009462">
    <property type="entry name" value="CHD_II_SANT-like"/>
</dbReference>
<evidence type="ECO:0000313" key="4">
    <source>
        <dbReference type="EMBL" id="KAF6039758.1"/>
    </source>
</evidence>
<dbReference type="GO" id="GO:0003682">
    <property type="term" value="F:chromatin binding"/>
    <property type="evidence" value="ECO:0007669"/>
    <property type="project" value="TreeGrafter"/>
</dbReference>
<dbReference type="GO" id="GO:0140658">
    <property type="term" value="F:ATP-dependent chromatin remodeler activity"/>
    <property type="evidence" value="ECO:0007669"/>
    <property type="project" value="TreeGrafter"/>
</dbReference>
<evidence type="ECO:0000256" key="1">
    <source>
        <dbReference type="ARBA" id="ARBA00023242"/>
    </source>
</evidence>
<dbReference type="PANTHER" id="PTHR45623:SF17">
    <property type="entry name" value="CHROMODOMAIN-HELICASE-DNA-BINDING PROTEIN 3-RELATED"/>
    <property type="match status" value="1"/>
</dbReference>
<name>A0A7J7KNN8_BUGNE</name>
<sequence>MRYGMPPHDAFNSQWLVRDLRGKGEKVFKAYISLFMRHLCEPGADSAETFADGVPREGLSRQHVLTRIGIMSLVRKKVQEFESVNGKFSIEIPDIDALTSLKGGKGSSKPSSSAGSPAPSKPQSAAPSPAPDRTDSPRPASKAEVSPVETDGKSTEQETESTSTTNVEGDKANSEETAGEDKKTEETNKTESMDTTDSTPKDAEEKDGDSPTGEEPAAEPMEVADTAEVKEEATKAESGSGDSDPKEGVKSAPADTKTETEKEACSKVEKEDSKTEKEEEKKVEKDEIKEAEKEEEKKVEKEEEKKVEKEEEKKVEEEKGAKKKFMFNIADGGFTELHTLWLNEEQALKPLHENEVWHRKHDYWLLAGIVSHGYGRWTDIQNDPRFMMVNEPFKAQLGHGNYLEVKNKFLARRFKLLEQALVIEEQLRRAAYLNLTQDVNHPAMALNTRFSELECLAESHQHLAKESMQGNKPANSALQKVLSQLEELLADMKQDVSRLPGTLARVPPVAARLQMSERSILGRLAMGNQPTPTTNASAIDLPSTDGRASNTLPSQKEAIM</sequence>
<feature type="compositionally biased region" description="Basic and acidic residues" evidence="2">
    <location>
        <begin position="168"/>
        <end position="192"/>
    </location>
</feature>
<dbReference type="InterPro" id="IPR012957">
    <property type="entry name" value="CHD_C2"/>
</dbReference>
<evidence type="ECO:0000313" key="5">
    <source>
        <dbReference type="Proteomes" id="UP000593567"/>
    </source>
</evidence>
<dbReference type="Gene3D" id="1.10.10.60">
    <property type="entry name" value="Homeodomain-like"/>
    <property type="match status" value="1"/>
</dbReference>
<feature type="compositionally biased region" description="Basic and acidic residues" evidence="2">
    <location>
        <begin position="256"/>
        <end position="318"/>
    </location>
</feature>
<dbReference type="SMART" id="SM01146">
    <property type="entry name" value="DUF1086"/>
    <property type="match status" value="1"/>
</dbReference>
<comment type="caution">
    <text evidence="4">The sequence shown here is derived from an EMBL/GenBank/DDBJ whole genome shotgun (WGS) entry which is preliminary data.</text>
</comment>
<dbReference type="PANTHER" id="PTHR45623">
    <property type="entry name" value="CHROMODOMAIN-HELICASE-DNA-BINDING PROTEIN 3-RELATED-RELATED"/>
    <property type="match status" value="1"/>
</dbReference>
<protein>
    <submittedName>
        <fullName evidence="4">CHD4</fullName>
    </submittedName>
</protein>
<gene>
    <name evidence="4" type="ORF">EB796_001910</name>
</gene>
<keyword evidence="5" id="KW-1185">Reference proteome</keyword>
<dbReference type="GO" id="GO:0003677">
    <property type="term" value="F:DNA binding"/>
    <property type="evidence" value="ECO:0007669"/>
    <property type="project" value="InterPro"/>
</dbReference>
<feature type="region of interest" description="Disordered" evidence="2">
    <location>
        <begin position="525"/>
        <end position="560"/>
    </location>
</feature>
<proteinExistence type="predicted"/>